<dbReference type="Gene3D" id="1.20.120.520">
    <property type="entry name" value="nmb1532 protein domain like"/>
    <property type="match status" value="1"/>
</dbReference>
<organism evidence="3 4">
    <name type="scientific">Candidatus Brevifilum fermentans</name>
    <dbReference type="NCBI Taxonomy" id="1986204"/>
    <lineage>
        <taxon>Bacteria</taxon>
        <taxon>Bacillati</taxon>
        <taxon>Chloroflexota</taxon>
        <taxon>Anaerolineae</taxon>
        <taxon>Anaerolineales</taxon>
        <taxon>Anaerolineaceae</taxon>
        <taxon>Candidatus Brevifilum</taxon>
    </lineage>
</organism>
<evidence type="ECO:0000313" key="4">
    <source>
        <dbReference type="Proteomes" id="UP000195514"/>
    </source>
</evidence>
<evidence type="ECO:0008006" key="5">
    <source>
        <dbReference type="Google" id="ProtNLM"/>
    </source>
</evidence>
<dbReference type="InterPro" id="IPR035965">
    <property type="entry name" value="PAS-like_dom_sf"/>
</dbReference>
<dbReference type="EMBL" id="LT859958">
    <property type="protein sequence ID" value="SMX54900.1"/>
    <property type="molecule type" value="Genomic_DNA"/>
</dbReference>
<dbReference type="Gene3D" id="3.30.450.20">
    <property type="entry name" value="PAS domain"/>
    <property type="match status" value="1"/>
</dbReference>
<evidence type="ECO:0000259" key="1">
    <source>
        <dbReference type="Pfam" id="PF01814"/>
    </source>
</evidence>
<dbReference type="Pfam" id="PF04282">
    <property type="entry name" value="DUF438"/>
    <property type="match status" value="1"/>
</dbReference>
<protein>
    <recommendedName>
        <fullName evidence="5">DUF438 domain-containing protein</fullName>
    </recommendedName>
</protein>
<sequence>MSNLINNADQRKQALKEVIQRLHDGETVEELKKKFGHVISGATASEIAEAERALISEGTSVADIQRLCDLHVAVFQDSLDQEPTPESLPGHPVYTFRMENEVILRLLETMEETLHKWEDGDSNALTSLIKQTENLGALEKHYSRKENILFPYLEKKGFEGPATVMWGVDNEIRAQIKMFKESILDPEPDVIEATKYFETMSDNIVEMVYKEEKILFPAALDRLTEQEWAEIRNQEAEIGFVGVEVGDEWQAQAEAIVAEPEASPATDPSDLAEELVSLSTGALTREQINLLLTHLPVDVTLVDEHDRVRYFSQGRERIFDRSPAIIGREVTKCHPPQSVHKVTIILDDFRAGKRDVAEFWIPMGDQFIHIRYFALRDAEGTYKGTIEVSQNVTDIRNLEGEKRLLDDSPGYDK</sequence>
<keyword evidence="4" id="KW-1185">Reference proteome</keyword>
<dbReference type="Proteomes" id="UP000195514">
    <property type="component" value="Chromosome I"/>
</dbReference>
<dbReference type="PANTHER" id="PTHR39966:SF3">
    <property type="entry name" value="DUF438 DOMAIN-CONTAINING PROTEIN"/>
    <property type="match status" value="1"/>
</dbReference>
<dbReference type="AlphaFoldDB" id="A0A1Y6KA46"/>
<proteinExistence type="predicted"/>
<dbReference type="SUPFAM" id="SSF55785">
    <property type="entry name" value="PYP-like sensor domain (PAS domain)"/>
    <property type="match status" value="1"/>
</dbReference>
<dbReference type="Pfam" id="PF13596">
    <property type="entry name" value="PAS_10"/>
    <property type="match status" value="1"/>
</dbReference>
<feature type="domain" description="DUF438" evidence="2">
    <location>
        <begin position="15"/>
        <end position="80"/>
    </location>
</feature>
<feature type="domain" description="Hemerythrin-like" evidence="1">
    <location>
        <begin position="91"/>
        <end position="219"/>
    </location>
</feature>
<dbReference type="GO" id="GO:0005886">
    <property type="term" value="C:plasma membrane"/>
    <property type="evidence" value="ECO:0007669"/>
    <property type="project" value="TreeGrafter"/>
</dbReference>
<dbReference type="InterPro" id="IPR007380">
    <property type="entry name" value="DUF438"/>
</dbReference>
<dbReference type="RefSeq" id="WP_087862705.1">
    <property type="nucleotide sequence ID" value="NZ_LT859958.1"/>
</dbReference>
<evidence type="ECO:0000259" key="2">
    <source>
        <dbReference type="Pfam" id="PF04282"/>
    </source>
</evidence>
<dbReference type="KEGG" id="abat:CFX1CAM_1835"/>
<accession>A0A1Y6KA46</accession>
<dbReference type="Pfam" id="PF01814">
    <property type="entry name" value="Hemerythrin"/>
    <property type="match status" value="1"/>
</dbReference>
<evidence type="ECO:0000313" key="3">
    <source>
        <dbReference type="EMBL" id="SMX54900.1"/>
    </source>
</evidence>
<dbReference type="InterPro" id="IPR012312">
    <property type="entry name" value="Hemerythrin-like"/>
</dbReference>
<dbReference type="OrthoDB" id="9769774at2"/>
<reference evidence="4" key="1">
    <citation type="submission" date="2017-05" db="EMBL/GenBank/DDBJ databases">
        <authorList>
            <person name="Kirkegaard R."/>
            <person name="Mcilroy J S."/>
        </authorList>
    </citation>
    <scope>NUCLEOTIDE SEQUENCE [LARGE SCALE GENOMIC DNA]</scope>
</reference>
<dbReference type="PANTHER" id="PTHR39966">
    <property type="entry name" value="BLL2471 PROTEIN-RELATED"/>
    <property type="match status" value="1"/>
</dbReference>
<gene>
    <name evidence="3" type="ORF">CFX1CAM_1835</name>
</gene>
<name>A0A1Y6KA46_9CHLR</name>